<accession>F0WVB7</accession>
<sequence>MKPNKTASRKGLSAGAPINYVLDVESFLKSPEMHCLKVTNEFARGRSCIHCIARTIQSPVLFVSISYTEMTILAHDFSIQTLRKVKYLDSHEIYPKFYSEVVKMKAPASWTPACLLVHANFHSSKQWWNCLRNQLEKYVKIKAHATSNWTLLLWTGQPGITDSTPFQHAVWECRTKKSVSKLIACKTQFASSMKSFDNVSKQQR</sequence>
<name>F0WVB7_9STRA</name>
<reference evidence="1" key="1">
    <citation type="journal article" date="2011" name="PLoS Biol.">
        <title>Gene gain and loss during evolution of obligate parasitism in the white rust pathogen of Arabidopsis thaliana.</title>
        <authorList>
            <person name="Kemen E."/>
            <person name="Gardiner A."/>
            <person name="Schultz-Larsen T."/>
            <person name="Kemen A.C."/>
            <person name="Balmuth A.L."/>
            <person name="Robert-Seilaniantz A."/>
            <person name="Bailey K."/>
            <person name="Holub E."/>
            <person name="Studholme D.J."/>
            <person name="Maclean D."/>
            <person name="Jones J.D."/>
        </authorList>
    </citation>
    <scope>NUCLEOTIDE SEQUENCE</scope>
</reference>
<dbReference type="AlphaFoldDB" id="F0WVB7"/>
<dbReference type="EMBL" id="FR824338">
    <property type="protein sequence ID" value="CCA25356.1"/>
    <property type="molecule type" value="Genomic_DNA"/>
</dbReference>
<gene>
    <name evidence="1" type="primary">AlNc14C293G10261</name>
    <name evidence="1" type="ORF">ALNC14_115000</name>
</gene>
<reference evidence="1" key="2">
    <citation type="submission" date="2011-02" db="EMBL/GenBank/DDBJ databases">
        <authorList>
            <person name="MacLean D."/>
        </authorList>
    </citation>
    <scope>NUCLEOTIDE SEQUENCE</scope>
</reference>
<organism evidence="1">
    <name type="scientific">Albugo laibachii Nc14</name>
    <dbReference type="NCBI Taxonomy" id="890382"/>
    <lineage>
        <taxon>Eukaryota</taxon>
        <taxon>Sar</taxon>
        <taxon>Stramenopiles</taxon>
        <taxon>Oomycota</taxon>
        <taxon>Peronosporomycetes</taxon>
        <taxon>Albuginales</taxon>
        <taxon>Albuginaceae</taxon>
        <taxon>Albugo</taxon>
    </lineage>
</organism>
<dbReference type="HOGENOM" id="CLU_1345317_0_0_1"/>
<protein>
    <submittedName>
        <fullName evidence="1">AlNc14C293G10261 protein</fullName>
    </submittedName>
</protein>
<proteinExistence type="predicted"/>
<evidence type="ECO:0000313" key="1">
    <source>
        <dbReference type="EMBL" id="CCA25356.1"/>
    </source>
</evidence>